<feature type="region of interest" description="Disordered" evidence="1">
    <location>
        <begin position="61"/>
        <end position="91"/>
    </location>
</feature>
<name>A0AAF0CH86_9PROT</name>
<dbReference type="Proteomes" id="UP001214043">
    <property type="component" value="Chromosome"/>
</dbReference>
<dbReference type="AlphaFoldDB" id="A0AAF0CH86"/>
<sequence>MPSKLGEEFWSGEFEPQKTRDDLMRLGAAQGMSAQSLGDRFGVSRSTVIKRAEKIGVEFHPAYDRQKQGGSAGGQKSAAMRAELTVCGSPS</sequence>
<protein>
    <submittedName>
        <fullName evidence="2">Uncharacterized protein</fullName>
    </submittedName>
</protein>
<evidence type="ECO:0000313" key="3">
    <source>
        <dbReference type="Proteomes" id="UP001214043"/>
    </source>
</evidence>
<proteinExistence type="predicted"/>
<accession>A0AAF0CH86</accession>
<reference evidence="2" key="1">
    <citation type="submission" date="2023-02" db="EMBL/GenBank/DDBJ databases">
        <title>Genome sequence of Hyphococcus flavus.</title>
        <authorList>
            <person name="Rong J.-C."/>
            <person name="Zhao Q."/>
            <person name="Yi M."/>
            <person name="Wu J.-Y."/>
        </authorList>
    </citation>
    <scope>NUCLEOTIDE SEQUENCE</scope>
    <source>
        <strain evidence="2">MCCC 1K03223</strain>
    </source>
</reference>
<evidence type="ECO:0000256" key="1">
    <source>
        <dbReference type="SAM" id="MobiDB-lite"/>
    </source>
</evidence>
<dbReference type="EMBL" id="CP118166">
    <property type="protein sequence ID" value="WDI31617.1"/>
    <property type="molecule type" value="Genomic_DNA"/>
</dbReference>
<organism evidence="2 3">
    <name type="scientific">Hyphococcus flavus</name>
    <dbReference type="NCBI Taxonomy" id="1866326"/>
    <lineage>
        <taxon>Bacteria</taxon>
        <taxon>Pseudomonadati</taxon>
        <taxon>Pseudomonadota</taxon>
        <taxon>Alphaproteobacteria</taxon>
        <taxon>Parvularculales</taxon>
        <taxon>Parvularculaceae</taxon>
        <taxon>Hyphococcus</taxon>
    </lineage>
</organism>
<dbReference type="KEGG" id="hfl:PUV54_00215"/>
<keyword evidence="3" id="KW-1185">Reference proteome</keyword>
<gene>
    <name evidence="2" type="ORF">PUV54_00215</name>
</gene>
<evidence type="ECO:0000313" key="2">
    <source>
        <dbReference type="EMBL" id="WDI31617.1"/>
    </source>
</evidence>
<dbReference type="RefSeq" id="WP_274493504.1">
    <property type="nucleotide sequence ID" value="NZ_CP118166.1"/>
</dbReference>